<feature type="compositionally biased region" description="Basic and acidic residues" evidence="14">
    <location>
        <begin position="1"/>
        <end position="11"/>
    </location>
</feature>
<evidence type="ECO:0000256" key="12">
    <source>
        <dbReference type="ARBA" id="ARBA00047984"/>
    </source>
</evidence>
<keyword evidence="19" id="KW-1185">Reference proteome</keyword>
<dbReference type="InterPro" id="IPR011545">
    <property type="entry name" value="DEAD/DEAH_box_helicase_dom"/>
</dbReference>
<accession>A0ABR0EPG4</accession>
<dbReference type="Pfam" id="PF00270">
    <property type="entry name" value="DEAD"/>
    <property type="match status" value="1"/>
</dbReference>
<comment type="caution">
    <text evidence="18">The sequence shown here is derived from an EMBL/GenBank/DDBJ whole genome shotgun (WGS) entry which is preliminary data.</text>
</comment>
<evidence type="ECO:0000256" key="5">
    <source>
        <dbReference type="ARBA" id="ARBA00022741"/>
    </source>
</evidence>
<dbReference type="CDD" id="cd17961">
    <property type="entry name" value="DEADc_DDX56"/>
    <property type="match status" value="1"/>
</dbReference>
<evidence type="ECO:0000256" key="14">
    <source>
        <dbReference type="SAM" id="MobiDB-lite"/>
    </source>
</evidence>
<keyword evidence="5" id="KW-0547">Nucleotide-binding</keyword>
<gene>
    <name evidence="18" type="ORF">PRZ48_006482</name>
</gene>
<evidence type="ECO:0000256" key="2">
    <source>
        <dbReference type="ARBA" id="ARBA00004123"/>
    </source>
</evidence>
<evidence type="ECO:0000256" key="11">
    <source>
        <dbReference type="ARBA" id="ARBA00038041"/>
    </source>
</evidence>
<evidence type="ECO:0000313" key="18">
    <source>
        <dbReference type="EMBL" id="KAK4503055.1"/>
    </source>
</evidence>
<evidence type="ECO:0000256" key="7">
    <source>
        <dbReference type="ARBA" id="ARBA00022806"/>
    </source>
</evidence>
<comment type="function">
    <text evidence="1">ATP-binding RNA helicase involved in the biogenesis of 60S ribosomal subunits and is required for the normal formation of 25S and 5.8S rRNAs.</text>
</comment>
<keyword evidence="9" id="KW-0694">RNA-binding</keyword>
<dbReference type="PROSITE" id="PS51194">
    <property type="entry name" value="HELICASE_CTER"/>
    <property type="match status" value="1"/>
</dbReference>
<evidence type="ECO:0000256" key="1">
    <source>
        <dbReference type="ARBA" id="ARBA00003706"/>
    </source>
</evidence>
<proteinExistence type="inferred from homology"/>
<keyword evidence="4" id="KW-0690">Ribosome biogenesis</keyword>
<evidence type="ECO:0000313" key="19">
    <source>
        <dbReference type="Proteomes" id="UP001305779"/>
    </source>
</evidence>
<evidence type="ECO:0000256" key="10">
    <source>
        <dbReference type="ARBA" id="ARBA00023242"/>
    </source>
</evidence>
<evidence type="ECO:0000256" key="3">
    <source>
        <dbReference type="ARBA" id="ARBA00012552"/>
    </source>
</evidence>
<keyword evidence="6" id="KW-0378">Hydrolase</keyword>
<reference evidence="18 19" key="1">
    <citation type="journal article" date="2023" name="G3 (Bethesda)">
        <title>A chromosome-level genome assembly of Zasmidium syzygii isolated from banana leaves.</title>
        <authorList>
            <person name="van Westerhoven A.C."/>
            <person name="Mehrabi R."/>
            <person name="Talebi R."/>
            <person name="Steentjes M.B.F."/>
            <person name="Corcolon B."/>
            <person name="Chong P.A."/>
            <person name="Kema G.H.J."/>
            <person name="Seidl M.F."/>
        </authorList>
    </citation>
    <scope>NUCLEOTIDE SEQUENCE [LARGE SCALE GENOMIC DNA]</scope>
    <source>
        <strain evidence="18 19">P124</strain>
    </source>
</reference>
<dbReference type="EMBL" id="JAXOVC010000004">
    <property type="protein sequence ID" value="KAK4503055.1"/>
    <property type="molecule type" value="Genomic_DNA"/>
</dbReference>
<keyword evidence="7" id="KW-0347">Helicase</keyword>
<feature type="compositionally biased region" description="Acidic residues" evidence="14">
    <location>
        <begin position="358"/>
        <end position="372"/>
    </location>
</feature>
<evidence type="ECO:0000256" key="4">
    <source>
        <dbReference type="ARBA" id="ARBA00022517"/>
    </source>
</evidence>
<feature type="compositionally biased region" description="Basic residues" evidence="14">
    <location>
        <begin position="602"/>
        <end position="618"/>
    </location>
</feature>
<dbReference type="PROSITE" id="PS51195">
    <property type="entry name" value="Q_MOTIF"/>
    <property type="match status" value="1"/>
</dbReference>
<feature type="domain" description="Helicase C-terminal" evidence="16">
    <location>
        <begin position="253"/>
        <end position="500"/>
    </location>
</feature>
<dbReference type="SUPFAM" id="SSF52540">
    <property type="entry name" value="P-loop containing nucleoside triphosphate hydrolases"/>
    <property type="match status" value="2"/>
</dbReference>
<dbReference type="InterPro" id="IPR014014">
    <property type="entry name" value="RNA_helicase_DEAD_Q_motif"/>
</dbReference>
<dbReference type="SMART" id="SM00487">
    <property type="entry name" value="DEXDc"/>
    <property type="match status" value="1"/>
</dbReference>
<dbReference type="Proteomes" id="UP001305779">
    <property type="component" value="Unassembled WGS sequence"/>
</dbReference>
<dbReference type="CDD" id="cd18787">
    <property type="entry name" value="SF2_C_DEAD"/>
    <property type="match status" value="1"/>
</dbReference>
<dbReference type="PANTHER" id="PTHR47959">
    <property type="entry name" value="ATP-DEPENDENT RNA HELICASE RHLE-RELATED"/>
    <property type="match status" value="1"/>
</dbReference>
<evidence type="ECO:0000256" key="13">
    <source>
        <dbReference type="PROSITE-ProRule" id="PRU00552"/>
    </source>
</evidence>
<feature type="short sequence motif" description="Q motif" evidence="13">
    <location>
        <begin position="27"/>
        <end position="55"/>
    </location>
</feature>
<dbReference type="InterPro" id="IPR001650">
    <property type="entry name" value="Helicase_C-like"/>
</dbReference>
<sequence length="636" mass="71032">MKRKLNEHDVPEPATEAETSKTTQTKPTFASLGLDSRLLQAVNREKFAAPTPVQAKAIPLALEGKDVLARAKTGSGKTLAYLLPTINSILQRKASNKRAKTTSTLILVPTKELATQVTASIKSFTFFCAQEVRCENITRKEDAAVTKARLTDSPDIVIATPARAVQWINSEALKIDELKHLIIDEADLVLSYGYEEDLQSIANSLPTGVQKLMMSATLRTEVDTLSALFFSSAEAAAPTILDLSAEESAEKPTLSQFTVRTAEDEKFLLIYAIFKLQLIKGKVIVFVADIDRCYRVKLFLEQFGIRSCVLNSELPVNSRLHVVEEFNRGVYDIIIAADEGEVMGNEGGKRKKRKVEQEDNVEDEGEGDEQVDDVVVAEGGDDNEDGDEKPAAPRAAKRQRKLRADKEYGVSRGIDFRHVTCVLNFDLPTTSKSYTHRIGRTARAGQSGMALSFYVPKELYRKHKPTSLPQCEDDEEVLSKITKKQAEKGAEVKEWGLDWSKLEGFRYRLADALRAVTRIAVREARTKELRNELIKSEKLKRHFEENPEDLRHLRHDTESHAVRQQAHLRHVPDYLLPSGGKAAVSKDVGYVGLKSDRENRIRKARAFNKTRGKGRLSKGRGLDPLKSLNARGRGKK</sequence>
<dbReference type="SMART" id="SM00490">
    <property type="entry name" value="HELICc"/>
    <property type="match status" value="1"/>
</dbReference>
<comment type="subcellular location">
    <subcellularLocation>
        <location evidence="2">Nucleus</location>
    </subcellularLocation>
</comment>
<dbReference type="InterPro" id="IPR027417">
    <property type="entry name" value="P-loop_NTPase"/>
</dbReference>
<dbReference type="InterPro" id="IPR014001">
    <property type="entry name" value="Helicase_ATP-bd"/>
</dbReference>
<feature type="domain" description="DEAD-box RNA helicase Q" evidence="17">
    <location>
        <begin position="27"/>
        <end position="55"/>
    </location>
</feature>
<evidence type="ECO:0000256" key="9">
    <source>
        <dbReference type="ARBA" id="ARBA00022884"/>
    </source>
</evidence>
<feature type="domain" description="Helicase ATP-binding" evidence="15">
    <location>
        <begin position="58"/>
        <end position="236"/>
    </location>
</feature>
<comment type="catalytic activity">
    <reaction evidence="12">
        <text>ATP + H2O = ADP + phosphate + H(+)</text>
        <dbReference type="Rhea" id="RHEA:13065"/>
        <dbReference type="ChEBI" id="CHEBI:15377"/>
        <dbReference type="ChEBI" id="CHEBI:15378"/>
        <dbReference type="ChEBI" id="CHEBI:30616"/>
        <dbReference type="ChEBI" id="CHEBI:43474"/>
        <dbReference type="ChEBI" id="CHEBI:456216"/>
        <dbReference type="EC" id="3.6.4.13"/>
    </reaction>
</comment>
<protein>
    <recommendedName>
        <fullName evidence="3">RNA helicase</fullName>
        <ecNumber evidence="3">3.6.4.13</ecNumber>
    </recommendedName>
</protein>
<evidence type="ECO:0000256" key="6">
    <source>
        <dbReference type="ARBA" id="ARBA00022801"/>
    </source>
</evidence>
<organism evidence="18 19">
    <name type="scientific">Zasmidium cellare</name>
    <name type="common">Wine cellar mold</name>
    <name type="synonym">Racodium cellare</name>
    <dbReference type="NCBI Taxonomy" id="395010"/>
    <lineage>
        <taxon>Eukaryota</taxon>
        <taxon>Fungi</taxon>
        <taxon>Dikarya</taxon>
        <taxon>Ascomycota</taxon>
        <taxon>Pezizomycotina</taxon>
        <taxon>Dothideomycetes</taxon>
        <taxon>Dothideomycetidae</taxon>
        <taxon>Mycosphaerellales</taxon>
        <taxon>Mycosphaerellaceae</taxon>
        <taxon>Zasmidium</taxon>
    </lineage>
</organism>
<dbReference type="PROSITE" id="PS51192">
    <property type="entry name" value="HELICASE_ATP_BIND_1"/>
    <property type="match status" value="1"/>
</dbReference>
<evidence type="ECO:0000259" key="16">
    <source>
        <dbReference type="PROSITE" id="PS51194"/>
    </source>
</evidence>
<evidence type="ECO:0000256" key="8">
    <source>
        <dbReference type="ARBA" id="ARBA00022840"/>
    </source>
</evidence>
<dbReference type="Gene3D" id="3.40.50.300">
    <property type="entry name" value="P-loop containing nucleotide triphosphate hydrolases"/>
    <property type="match status" value="2"/>
</dbReference>
<feature type="region of interest" description="Disordered" evidence="14">
    <location>
        <begin position="345"/>
        <end position="403"/>
    </location>
</feature>
<feature type="region of interest" description="Disordered" evidence="14">
    <location>
        <begin position="602"/>
        <end position="636"/>
    </location>
</feature>
<dbReference type="Pfam" id="PF00271">
    <property type="entry name" value="Helicase_C"/>
    <property type="match status" value="2"/>
</dbReference>
<feature type="region of interest" description="Disordered" evidence="14">
    <location>
        <begin position="1"/>
        <end position="27"/>
    </location>
</feature>
<keyword evidence="8" id="KW-0067">ATP-binding</keyword>
<dbReference type="EC" id="3.6.4.13" evidence="3"/>
<evidence type="ECO:0000259" key="15">
    <source>
        <dbReference type="PROSITE" id="PS51192"/>
    </source>
</evidence>
<comment type="similarity">
    <text evidence="11">Belongs to the DEAD box helicase family. DDX56/DBP9 subfamily.</text>
</comment>
<dbReference type="InterPro" id="IPR050079">
    <property type="entry name" value="DEAD_box_RNA_helicase"/>
</dbReference>
<keyword evidence="10" id="KW-0539">Nucleus</keyword>
<evidence type="ECO:0000259" key="17">
    <source>
        <dbReference type="PROSITE" id="PS51195"/>
    </source>
</evidence>
<name>A0ABR0EPG4_ZASCE</name>
<dbReference type="PANTHER" id="PTHR47959:SF21">
    <property type="entry name" value="DEAD-BOX HELICASE 56"/>
    <property type="match status" value="1"/>
</dbReference>